<name>A0AAD8N4U0_9APIA</name>
<keyword evidence="2" id="KW-1185">Reference proteome</keyword>
<evidence type="ECO:0000313" key="2">
    <source>
        <dbReference type="Proteomes" id="UP001237642"/>
    </source>
</evidence>
<dbReference type="InterPro" id="IPR016182">
    <property type="entry name" value="Cu_amine_oxidase_N-reg"/>
</dbReference>
<dbReference type="EMBL" id="JAUIZM010000003">
    <property type="protein sequence ID" value="KAK1394803.1"/>
    <property type="molecule type" value="Genomic_DNA"/>
</dbReference>
<reference evidence="1" key="2">
    <citation type="submission" date="2023-05" db="EMBL/GenBank/DDBJ databases">
        <authorList>
            <person name="Schelkunov M.I."/>
        </authorList>
    </citation>
    <scope>NUCLEOTIDE SEQUENCE</scope>
    <source>
        <strain evidence="1">Hsosn_3</strain>
        <tissue evidence="1">Leaf</tissue>
    </source>
</reference>
<organism evidence="1 2">
    <name type="scientific">Heracleum sosnowskyi</name>
    <dbReference type="NCBI Taxonomy" id="360622"/>
    <lineage>
        <taxon>Eukaryota</taxon>
        <taxon>Viridiplantae</taxon>
        <taxon>Streptophyta</taxon>
        <taxon>Embryophyta</taxon>
        <taxon>Tracheophyta</taxon>
        <taxon>Spermatophyta</taxon>
        <taxon>Magnoliopsida</taxon>
        <taxon>eudicotyledons</taxon>
        <taxon>Gunneridae</taxon>
        <taxon>Pentapetalae</taxon>
        <taxon>asterids</taxon>
        <taxon>campanulids</taxon>
        <taxon>Apiales</taxon>
        <taxon>Apiaceae</taxon>
        <taxon>Apioideae</taxon>
        <taxon>apioid superclade</taxon>
        <taxon>Tordylieae</taxon>
        <taxon>Tordyliinae</taxon>
        <taxon>Heracleum</taxon>
    </lineage>
</organism>
<dbReference type="GO" id="GO:0009308">
    <property type="term" value="P:amine metabolic process"/>
    <property type="evidence" value="ECO:0007669"/>
    <property type="project" value="InterPro"/>
</dbReference>
<comment type="caution">
    <text evidence="1">The sequence shown here is derived from an EMBL/GenBank/DDBJ whole genome shotgun (WGS) entry which is preliminary data.</text>
</comment>
<gene>
    <name evidence="1" type="ORF">POM88_013859</name>
</gene>
<dbReference type="GO" id="GO:0005507">
    <property type="term" value="F:copper ion binding"/>
    <property type="evidence" value="ECO:0007669"/>
    <property type="project" value="InterPro"/>
</dbReference>
<dbReference type="GO" id="GO:0048038">
    <property type="term" value="F:quinone binding"/>
    <property type="evidence" value="ECO:0007669"/>
    <property type="project" value="InterPro"/>
</dbReference>
<protein>
    <submittedName>
        <fullName evidence="1">Amine oxidase</fullName>
    </submittedName>
</protein>
<dbReference type="Proteomes" id="UP001237642">
    <property type="component" value="Unassembled WGS sequence"/>
</dbReference>
<dbReference type="AlphaFoldDB" id="A0AAD8N4U0"/>
<accession>A0AAD8N4U0</accession>
<proteinExistence type="predicted"/>
<dbReference type="SUPFAM" id="SSF54416">
    <property type="entry name" value="Amine oxidase N-terminal region"/>
    <property type="match status" value="1"/>
</dbReference>
<reference evidence="1" key="1">
    <citation type="submission" date="2023-02" db="EMBL/GenBank/DDBJ databases">
        <title>Genome of toxic invasive species Heracleum sosnowskyi carries increased number of genes despite the absence of recent whole-genome duplications.</title>
        <authorList>
            <person name="Schelkunov M."/>
            <person name="Shtratnikova V."/>
            <person name="Makarenko M."/>
            <person name="Klepikova A."/>
            <person name="Omelchenko D."/>
            <person name="Novikova G."/>
            <person name="Obukhova E."/>
            <person name="Bogdanov V."/>
            <person name="Penin A."/>
            <person name="Logacheva M."/>
        </authorList>
    </citation>
    <scope>NUCLEOTIDE SEQUENCE</scope>
    <source>
        <strain evidence="1">Hsosn_3</strain>
        <tissue evidence="1">Leaf</tissue>
    </source>
</reference>
<sequence>MASSAATKKATPLVVIGADTIAGDQIRLSTRASLASALIRPVDSISQPSSTSTSTKGITSLFRAQTRHPLEPLAAAEISVVVATFRAAGATPEVRDSMRFVEVALVELDKHVVALADAYFFPPFQPSLFSLILIDT</sequence>
<dbReference type="Gene3D" id="3.10.450.40">
    <property type="match status" value="1"/>
</dbReference>
<dbReference type="GO" id="GO:0008131">
    <property type="term" value="F:primary methylamine oxidase activity"/>
    <property type="evidence" value="ECO:0007669"/>
    <property type="project" value="InterPro"/>
</dbReference>
<evidence type="ECO:0000313" key="1">
    <source>
        <dbReference type="EMBL" id="KAK1394803.1"/>
    </source>
</evidence>